<evidence type="ECO:0000256" key="4">
    <source>
        <dbReference type="ARBA" id="ARBA00021898"/>
    </source>
</evidence>
<accession>A0A1G9ZG57</accession>
<evidence type="ECO:0000313" key="13">
    <source>
        <dbReference type="Proteomes" id="UP000199182"/>
    </source>
</evidence>
<dbReference type="Gene3D" id="3.40.1550.10">
    <property type="entry name" value="CheC-like"/>
    <property type="match status" value="1"/>
</dbReference>
<keyword evidence="12" id="KW-0966">Cell projection</keyword>
<dbReference type="Pfam" id="PF01052">
    <property type="entry name" value="FliMN_C"/>
    <property type="match status" value="1"/>
</dbReference>
<dbReference type="AlphaFoldDB" id="A0A1G9ZG57"/>
<dbReference type="Proteomes" id="UP000199182">
    <property type="component" value="Unassembled WGS sequence"/>
</dbReference>
<dbReference type="PANTHER" id="PTHR30034">
    <property type="entry name" value="FLAGELLAR MOTOR SWITCH PROTEIN FLIM"/>
    <property type="match status" value="1"/>
</dbReference>
<comment type="similarity">
    <text evidence="3">Belongs to the FliM family.</text>
</comment>
<reference evidence="12 13" key="1">
    <citation type="submission" date="2016-10" db="EMBL/GenBank/DDBJ databases">
        <authorList>
            <person name="de Groot N.N."/>
        </authorList>
    </citation>
    <scope>NUCLEOTIDE SEQUENCE [LARGE SCALE GENOMIC DNA]</scope>
    <source>
        <strain evidence="12 13">CGMCC 1.5012</strain>
    </source>
</reference>
<dbReference type="CDD" id="cd17908">
    <property type="entry name" value="FliM"/>
    <property type="match status" value="1"/>
</dbReference>
<keyword evidence="8" id="KW-0472">Membrane</keyword>
<gene>
    <name evidence="12" type="ORF">SAMN05192585_11345</name>
</gene>
<evidence type="ECO:0000256" key="7">
    <source>
        <dbReference type="ARBA" id="ARBA00022779"/>
    </source>
</evidence>
<dbReference type="SUPFAM" id="SSF101801">
    <property type="entry name" value="Surface presentation of antigens (SPOA)"/>
    <property type="match status" value="1"/>
</dbReference>
<dbReference type="Gene3D" id="2.30.330.10">
    <property type="entry name" value="SpoA-like"/>
    <property type="match status" value="1"/>
</dbReference>
<dbReference type="GO" id="GO:0005886">
    <property type="term" value="C:plasma membrane"/>
    <property type="evidence" value="ECO:0007669"/>
    <property type="project" value="UniProtKB-SubCell"/>
</dbReference>
<evidence type="ECO:0000256" key="9">
    <source>
        <dbReference type="ARBA" id="ARBA00023143"/>
    </source>
</evidence>
<protein>
    <recommendedName>
        <fullName evidence="4 10">Flagellar motor switch protein FliM</fullName>
    </recommendedName>
</protein>
<dbReference type="PRINTS" id="PR00955">
    <property type="entry name" value="FLGMOTORFLIM"/>
</dbReference>
<evidence type="ECO:0000256" key="8">
    <source>
        <dbReference type="ARBA" id="ARBA00023136"/>
    </source>
</evidence>
<keyword evidence="6" id="KW-0145">Chemotaxis</keyword>
<evidence type="ECO:0000256" key="6">
    <source>
        <dbReference type="ARBA" id="ARBA00022500"/>
    </source>
</evidence>
<dbReference type="GO" id="GO:0009425">
    <property type="term" value="C:bacterial-type flagellum basal body"/>
    <property type="evidence" value="ECO:0007669"/>
    <property type="project" value="UniProtKB-SubCell"/>
</dbReference>
<sequence>MPDILSQAQIDELLKGLNTGTLDLDEIDEKASEKKVKEYDFRSPKKFTKEQLKKLDSIYSNYTRSLSSYFTGILRMFCQLDVSQIEEQRYHEYSNALPDSVLMGVVDLNIKDSSVADGTIIFELSRPMVFSIIDRLLGGSGDIVNIERDFTEIELSLVENVLKNMVKLFKDAWKSYTDMDPQLVGIETNSRLMQTISLDDIVLITVIDVTMRGQVGNLSVCIPAINLEEIIKKMNARSQKSDKKLDEFKENERRDIIFSSVKDSDLELTAVLGEVELTLSDVLNLQVDDIVQLDKSINDVIDIRVGTKTWLRGKMGNYKKKKAVQITEIL</sequence>
<proteinExistence type="inferred from homology"/>
<keyword evidence="12" id="KW-0282">Flagellum</keyword>
<dbReference type="PANTHER" id="PTHR30034:SF6">
    <property type="entry name" value="YOP PROTEINS TRANSLOCATION PROTEIN Q"/>
    <property type="match status" value="1"/>
</dbReference>
<dbReference type="GO" id="GO:0050918">
    <property type="term" value="P:positive chemotaxis"/>
    <property type="evidence" value="ECO:0007669"/>
    <property type="project" value="TreeGrafter"/>
</dbReference>
<feature type="domain" description="Flagellar motor switch protein FliN-like C-terminal" evidence="11">
    <location>
        <begin position="261"/>
        <end position="330"/>
    </location>
</feature>
<keyword evidence="9" id="KW-0975">Bacterial flagellum</keyword>
<organism evidence="12 13">
    <name type="scientific">Acetanaerobacterium elongatum</name>
    <dbReference type="NCBI Taxonomy" id="258515"/>
    <lineage>
        <taxon>Bacteria</taxon>
        <taxon>Bacillati</taxon>
        <taxon>Bacillota</taxon>
        <taxon>Clostridia</taxon>
        <taxon>Eubacteriales</taxon>
        <taxon>Oscillospiraceae</taxon>
        <taxon>Acetanaerobacterium</taxon>
    </lineage>
</organism>
<evidence type="ECO:0000313" key="12">
    <source>
        <dbReference type="EMBL" id="SDN19981.1"/>
    </source>
</evidence>
<keyword evidence="5" id="KW-1003">Cell membrane</keyword>
<evidence type="ECO:0000259" key="11">
    <source>
        <dbReference type="Pfam" id="PF01052"/>
    </source>
</evidence>
<keyword evidence="7" id="KW-0283">Flagellar rotation</keyword>
<dbReference type="GO" id="GO:0071978">
    <property type="term" value="P:bacterial-type flagellum-dependent swarming motility"/>
    <property type="evidence" value="ECO:0007669"/>
    <property type="project" value="TreeGrafter"/>
</dbReference>
<evidence type="ECO:0000256" key="3">
    <source>
        <dbReference type="ARBA" id="ARBA00011049"/>
    </source>
</evidence>
<dbReference type="InterPro" id="IPR001689">
    <property type="entry name" value="Flag_FliM"/>
</dbReference>
<keyword evidence="12" id="KW-0969">Cilium</keyword>
<dbReference type="InterPro" id="IPR001543">
    <property type="entry name" value="FliN-like_C"/>
</dbReference>
<dbReference type="Pfam" id="PF02154">
    <property type="entry name" value="FliM"/>
    <property type="match status" value="1"/>
</dbReference>
<evidence type="ECO:0000256" key="1">
    <source>
        <dbReference type="ARBA" id="ARBA00004117"/>
    </source>
</evidence>
<dbReference type="InterPro" id="IPR036429">
    <property type="entry name" value="SpoA-like_sf"/>
</dbReference>
<dbReference type="EMBL" id="FNID01000013">
    <property type="protein sequence ID" value="SDN19981.1"/>
    <property type="molecule type" value="Genomic_DNA"/>
</dbReference>
<keyword evidence="13" id="KW-1185">Reference proteome</keyword>
<evidence type="ECO:0000256" key="5">
    <source>
        <dbReference type="ARBA" id="ARBA00022475"/>
    </source>
</evidence>
<name>A0A1G9ZG57_9FIRM</name>
<dbReference type="SUPFAM" id="SSF103039">
    <property type="entry name" value="CheC-like"/>
    <property type="match status" value="1"/>
</dbReference>
<dbReference type="GO" id="GO:0003774">
    <property type="term" value="F:cytoskeletal motor activity"/>
    <property type="evidence" value="ECO:0007669"/>
    <property type="project" value="InterPro"/>
</dbReference>
<evidence type="ECO:0000256" key="10">
    <source>
        <dbReference type="NCBIfam" id="TIGR01397"/>
    </source>
</evidence>
<dbReference type="RefSeq" id="WP_092639661.1">
    <property type="nucleotide sequence ID" value="NZ_FNID01000013.1"/>
</dbReference>
<dbReference type="NCBIfam" id="TIGR01397">
    <property type="entry name" value="fliM_switch"/>
    <property type="match status" value="1"/>
</dbReference>
<comment type="subcellular location">
    <subcellularLocation>
        <location evidence="1">Bacterial flagellum basal body</location>
    </subcellularLocation>
    <subcellularLocation>
        <location evidence="2">Cell membrane</location>
        <topology evidence="2">Peripheral membrane protein</topology>
    </subcellularLocation>
</comment>
<dbReference type="OrthoDB" id="9806941at2"/>
<dbReference type="PIRSF" id="PIRSF002888">
    <property type="entry name" value="FliM"/>
    <property type="match status" value="1"/>
</dbReference>
<dbReference type="STRING" id="258515.SAMN05192585_11345"/>
<dbReference type="InterPro" id="IPR028976">
    <property type="entry name" value="CheC-like_sf"/>
</dbReference>
<evidence type="ECO:0000256" key="2">
    <source>
        <dbReference type="ARBA" id="ARBA00004202"/>
    </source>
</evidence>